<evidence type="ECO:0000313" key="7">
    <source>
        <dbReference type="EMBL" id="KAA0147371.1"/>
    </source>
</evidence>
<keyword evidence="4 6" id="KW-0472">Membrane</keyword>
<dbReference type="OrthoDB" id="73612at2759"/>
<evidence type="ECO:0000256" key="4">
    <source>
        <dbReference type="ARBA" id="ARBA00023136"/>
    </source>
</evidence>
<feature type="compositionally biased region" description="Basic and acidic residues" evidence="5">
    <location>
        <begin position="318"/>
        <end position="340"/>
    </location>
</feature>
<evidence type="ECO:0000313" key="11">
    <source>
        <dbReference type="Proteomes" id="UP000323011"/>
    </source>
</evidence>
<dbReference type="SUPFAM" id="SSF144091">
    <property type="entry name" value="Rhomboid-like"/>
    <property type="match status" value="1"/>
</dbReference>
<comment type="caution">
    <text evidence="8">The sequence shown here is derived from an EMBL/GenBank/DDBJ whole genome shotgun (WGS) entry which is preliminary data.</text>
</comment>
<feature type="transmembrane region" description="Helical" evidence="6">
    <location>
        <begin position="171"/>
        <end position="200"/>
    </location>
</feature>
<evidence type="ECO:0000256" key="1">
    <source>
        <dbReference type="ARBA" id="ARBA00004141"/>
    </source>
</evidence>
<protein>
    <recommendedName>
        <fullName evidence="13">Transmembrane protein 115</fullName>
    </recommendedName>
</protein>
<dbReference type="InterPro" id="IPR013861">
    <property type="entry name" value="TMEM115/Pdh1/Rbl19"/>
</dbReference>
<dbReference type="SMART" id="SM01160">
    <property type="entry name" value="DUF1751"/>
    <property type="match status" value="1"/>
</dbReference>
<dbReference type="Proteomes" id="UP000322899">
    <property type="component" value="Unassembled WGS sequence"/>
</dbReference>
<gene>
    <name evidence="9" type="ORF">FNF27_01551</name>
    <name evidence="7" type="ORF">FNF29_07439</name>
    <name evidence="8" type="ORF">FNF31_07563</name>
</gene>
<keyword evidence="3 6" id="KW-1133">Transmembrane helix</keyword>
<dbReference type="PANTHER" id="PTHR13377">
    <property type="entry name" value="PLACENTAL PROTEIN 6"/>
    <property type="match status" value="1"/>
</dbReference>
<feature type="region of interest" description="Disordered" evidence="5">
    <location>
        <begin position="306"/>
        <end position="389"/>
    </location>
</feature>
<dbReference type="GO" id="GO:0005794">
    <property type="term" value="C:Golgi apparatus"/>
    <property type="evidence" value="ECO:0007669"/>
    <property type="project" value="TreeGrafter"/>
</dbReference>
<dbReference type="GO" id="GO:0006890">
    <property type="term" value="P:retrograde vesicle-mediated transport, Golgi to endoplasmic reticulum"/>
    <property type="evidence" value="ECO:0007669"/>
    <property type="project" value="InterPro"/>
</dbReference>
<dbReference type="PANTHER" id="PTHR13377:SF3">
    <property type="entry name" value="TRANSMEMBRANE PROTEIN 115"/>
    <property type="match status" value="1"/>
</dbReference>
<name>A0A5A8C4V8_CAFRO</name>
<dbReference type="Proteomes" id="UP000323011">
    <property type="component" value="Unassembled WGS sequence"/>
</dbReference>
<keyword evidence="2 6" id="KW-0812">Transmembrane</keyword>
<evidence type="ECO:0000313" key="8">
    <source>
        <dbReference type="EMBL" id="KAA0147569.1"/>
    </source>
</evidence>
<dbReference type="AlphaFoldDB" id="A0A5A8C4V8"/>
<evidence type="ECO:0000256" key="3">
    <source>
        <dbReference type="ARBA" id="ARBA00022989"/>
    </source>
</evidence>
<dbReference type="GO" id="GO:0016020">
    <property type="term" value="C:membrane"/>
    <property type="evidence" value="ECO:0007669"/>
    <property type="project" value="UniProtKB-SubCell"/>
</dbReference>
<evidence type="ECO:0000256" key="5">
    <source>
        <dbReference type="SAM" id="MobiDB-lite"/>
    </source>
</evidence>
<feature type="compositionally biased region" description="Low complexity" evidence="5">
    <location>
        <begin position="370"/>
        <end position="389"/>
    </location>
</feature>
<dbReference type="OMA" id="EIHFWEV"/>
<dbReference type="EMBL" id="VLTM01000162">
    <property type="protein sequence ID" value="KAA0147569.1"/>
    <property type="molecule type" value="Genomic_DNA"/>
</dbReference>
<evidence type="ECO:0008006" key="13">
    <source>
        <dbReference type="Google" id="ProtNLM"/>
    </source>
</evidence>
<keyword evidence="11" id="KW-1185">Reference proteome</keyword>
<evidence type="ECO:0000313" key="12">
    <source>
        <dbReference type="Proteomes" id="UP000325113"/>
    </source>
</evidence>
<reference evidence="10 11" key="1">
    <citation type="submission" date="2019-07" db="EMBL/GenBank/DDBJ databases">
        <title>Genomes of Cafeteria roenbergensis.</title>
        <authorList>
            <person name="Fischer M.G."/>
            <person name="Hackl T."/>
            <person name="Roman M."/>
        </authorList>
    </citation>
    <scope>NUCLEOTIDE SEQUENCE [LARGE SCALE GENOMIC DNA]</scope>
    <source>
        <strain evidence="7 11">BVI</strain>
        <strain evidence="8 12">Cflag</strain>
        <strain evidence="9 10">E4-10P</strain>
    </source>
</reference>
<evidence type="ECO:0000256" key="2">
    <source>
        <dbReference type="ARBA" id="ARBA00022692"/>
    </source>
</evidence>
<evidence type="ECO:0000313" key="10">
    <source>
        <dbReference type="Proteomes" id="UP000322899"/>
    </source>
</evidence>
<sequence>MGPMGRLRNAPVSAGLASALVLLSSIVIAVPSLAQLFVLVPGLAFTGPSMLPNLLTASLVESNIVKLCASAAVLVMYAPIGEAAQGSAKFALFLGLCVLGSSLAASVVEVGMFLSSRDDKALFREVHGASGIVVACALAVHQAAPDLALFSAPSWLPSAALRARRLPFAMVVILGTAAALGLTSDGLFLVMSFVGGWAYLRFMQPQTLALPRLAGRSPADTREASRPGDGRDHMAFAALFPQPVRGLVQPLSAAVGACTRRCLPEELGNGNALQADGQATSATAGGAYAAMPAATRGSAAGVLGADDGMGEGGALDPVAERRREKARKSLDARLAELERRRLQRGPSVSAARQLAGGPPARPEAATTQSAKPEPADSAPAPAPAGQATP</sequence>
<dbReference type="Proteomes" id="UP000325113">
    <property type="component" value="Unassembled WGS sequence"/>
</dbReference>
<dbReference type="Pfam" id="PF08551">
    <property type="entry name" value="DUF1751"/>
    <property type="match status" value="1"/>
</dbReference>
<evidence type="ECO:0000256" key="6">
    <source>
        <dbReference type="SAM" id="Phobius"/>
    </source>
</evidence>
<evidence type="ECO:0000313" key="9">
    <source>
        <dbReference type="EMBL" id="KAA0177222.1"/>
    </source>
</evidence>
<accession>A0A5A8C4V8</accession>
<feature type="transmembrane region" description="Helical" evidence="6">
    <location>
        <begin position="90"/>
        <end position="114"/>
    </location>
</feature>
<dbReference type="EMBL" id="VLTO01000005">
    <property type="protein sequence ID" value="KAA0177222.1"/>
    <property type="molecule type" value="Genomic_DNA"/>
</dbReference>
<dbReference type="EMBL" id="VLTN01000068">
    <property type="protein sequence ID" value="KAA0147371.1"/>
    <property type="molecule type" value="Genomic_DNA"/>
</dbReference>
<proteinExistence type="predicted"/>
<organism evidence="8 12">
    <name type="scientific">Cafeteria roenbergensis</name>
    <name type="common">Marine flagellate</name>
    <dbReference type="NCBI Taxonomy" id="33653"/>
    <lineage>
        <taxon>Eukaryota</taxon>
        <taxon>Sar</taxon>
        <taxon>Stramenopiles</taxon>
        <taxon>Bigyra</taxon>
        <taxon>Opalozoa</taxon>
        <taxon>Bicosoecida</taxon>
        <taxon>Cafeteriaceae</taxon>
        <taxon>Cafeteria</taxon>
    </lineage>
</organism>
<dbReference type="InterPro" id="IPR035952">
    <property type="entry name" value="Rhomboid-like_sf"/>
</dbReference>
<comment type="subcellular location">
    <subcellularLocation>
        <location evidence="1">Membrane</location>
        <topology evidence="1">Multi-pass membrane protein</topology>
    </subcellularLocation>
</comment>